<name>A0A068WTR5_ECHGR</name>
<evidence type="ECO:0000313" key="2">
    <source>
        <dbReference type="Proteomes" id="UP000492820"/>
    </source>
</evidence>
<proteinExistence type="predicted"/>
<dbReference type="EMBL" id="LK028582">
    <property type="protein sequence ID" value="CDS21020.1"/>
    <property type="molecule type" value="Genomic_DNA"/>
</dbReference>
<protein>
    <submittedName>
        <fullName evidence="1 3">Expressed protein</fullName>
    </submittedName>
</protein>
<dbReference type="AlphaFoldDB" id="A0A068WTR5"/>
<gene>
    <name evidence="1" type="ORF">EgrG_000539300</name>
</gene>
<dbReference type="Proteomes" id="UP000492820">
    <property type="component" value="Unassembled WGS sequence"/>
</dbReference>
<reference evidence="3" key="3">
    <citation type="submission" date="2020-10" db="UniProtKB">
        <authorList>
            <consortium name="WormBaseParasite"/>
        </authorList>
    </citation>
    <scope>IDENTIFICATION</scope>
</reference>
<organism evidence="1">
    <name type="scientific">Echinococcus granulosus</name>
    <name type="common">Hydatid tapeworm</name>
    <dbReference type="NCBI Taxonomy" id="6210"/>
    <lineage>
        <taxon>Eukaryota</taxon>
        <taxon>Metazoa</taxon>
        <taxon>Spiralia</taxon>
        <taxon>Lophotrochozoa</taxon>
        <taxon>Platyhelminthes</taxon>
        <taxon>Cestoda</taxon>
        <taxon>Eucestoda</taxon>
        <taxon>Cyclophyllidea</taxon>
        <taxon>Taeniidae</taxon>
        <taxon>Echinococcus</taxon>
        <taxon>Echinococcus granulosus group</taxon>
    </lineage>
</organism>
<dbReference type="WBParaSite" id="EgrG_000539300">
    <property type="protein sequence ID" value="EgrG_000539300"/>
    <property type="gene ID" value="EgrG_000539300"/>
</dbReference>
<evidence type="ECO:0000313" key="1">
    <source>
        <dbReference type="EMBL" id="CDS21020.1"/>
    </source>
</evidence>
<reference evidence="1" key="2">
    <citation type="submission" date="2014-06" db="EMBL/GenBank/DDBJ databases">
        <authorList>
            <person name="Aslett M."/>
        </authorList>
    </citation>
    <scope>NUCLEOTIDE SEQUENCE</scope>
</reference>
<accession>A0A068WTR5</accession>
<evidence type="ECO:0000313" key="3">
    <source>
        <dbReference type="WBParaSite" id="EgrG_000539300"/>
    </source>
</evidence>
<sequence>MRACTREPLPLPPSLPVYLFYLRTEVRGKREEGTSQGSKVLKTEKKATFMIVTRRFTLPDLANMLPLWTVVYSSTFSDSVTERKHLLWTAGSARAHNKKAVK</sequence>
<reference evidence="1 2" key="1">
    <citation type="journal article" date="2013" name="Nature">
        <title>The genomes of four tapeworm species reveal adaptations to parasitism.</title>
        <authorList>
            <person name="Tsai I.J."/>
            <person name="Zarowiecki M."/>
            <person name="Holroyd N."/>
            <person name="Garciarrubio A."/>
            <person name="Sanchez-Flores A."/>
            <person name="Brooks K.L."/>
            <person name="Tracey A."/>
            <person name="Bobes R.J."/>
            <person name="Fragoso G."/>
            <person name="Sciutto E."/>
            <person name="Aslett M."/>
            <person name="Beasley H."/>
            <person name="Bennett H.M."/>
            <person name="Cai J."/>
            <person name="Camicia F."/>
            <person name="Clark R."/>
            <person name="Cucher M."/>
            <person name="De Silva N."/>
            <person name="Day T.A."/>
            <person name="Deplazes P."/>
            <person name="Estrada K."/>
            <person name="Fernandez C."/>
            <person name="Holland P.W."/>
            <person name="Hou J."/>
            <person name="Hu S."/>
            <person name="Huckvale T."/>
            <person name="Hung S.S."/>
            <person name="Kamenetzky L."/>
            <person name="Keane J.A."/>
            <person name="Kiss F."/>
            <person name="Koziol U."/>
            <person name="Lambert O."/>
            <person name="Liu K."/>
            <person name="Luo X."/>
            <person name="Luo Y."/>
            <person name="Macchiaroli N."/>
            <person name="Nichol S."/>
            <person name="Paps J."/>
            <person name="Parkinson J."/>
            <person name="Pouchkina-Stantcheva N."/>
            <person name="Riddiford N."/>
            <person name="Rosenzvit M."/>
            <person name="Salinas G."/>
            <person name="Wasmuth J.D."/>
            <person name="Zamanian M."/>
            <person name="Zheng Y."/>
            <person name="Cai X."/>
            <person name="Soberon X."/>
            <person name="Olson P.D."/>
            <person name="Laclette J.P."/>
            <person name="Brehm K."/>
            <person name="Berriman M."/>
            <person name="Garciarrubio A."/>
            <person name="Bobes R.J."/>
            <person name="Fragoso G."/>
            <person name="Sanchez-Flores A."/>
            <person name="Estrada K."/>
            <person name="Cevallos M.A."/>
            <person name="Morett E."/>
            <person name="Gonzalez V."/>
            <person name="Portillo T."/>
            <person name="Ochoa-Leyva A."/>
            <person name="Jose M.V."/>
            <person name="Sciutto E."/>
            <person name="Landa A."/>
            <person name="Jimenez L."/>
            <person name="Valdes V."/>
            <person name="Carrero J.C."/>
            <person name="Larralde C."/>
            <person name="Morales-Montor J."/>
            <person name="Limon-Lason J."/>
            <person name="Soberon X."/>
            <person name="Laclette J.P."/>
        </authorList>
    </citation>
    <scope>NUCLEOTIDE SEQUENCE [LARGE SCALE GENOMIC DNA]</scope>
</reference>